<reference evidence="3 4" key="1">
    <citation type="submission" date="2019-08" db="EMBL/GenBank/DDBJ databases">
        <authorList>
            <person name="Shi S."/>
        </authorList>
    </citation>
    <scope>NUCLEOTIDE SEQUENCE [LARGE SCALE GENOMIC DNA]</scope>
    <source>
        <strain evidence="3 4">GY10130</strain>
    </source>
</reference>
<evidence type="ECO:0000313" key="4">
    <source>
        <dbReference type="Proteomes" id="UP000321926"/>
    </source>
</evidence>
<dbReference type="Proteomes" id="UP000321926">
    <property type="component" value="Unassembled WGS sequence"/>
</dbReference>
<evidence type="ECO:0000313" key="3">
    <source>
        <dbReference type="EMBL" id="TXK38000.1"/>
    </source>
</evidence>
<sequence>MNIKLKLMLVLLLAVSGLQVQAQTKSQIERDLEDLRGWLSKKANQADSLTRAEWPAIKQEFFTRTEKLDKNAGKLSDNTKQEYGELKNQYRELEQQNEEAYGQPLNREEAARWERELTGTNNIKAIKMVDLRDRYIYFMEQVRARRTRWSLRDWDYAEHVYLQLSDRKELVLDALPNGDKMKIAALQVEFNTLRKSRDVKDRFENRKN</sequence>
<dbReference type="RefSeq" id="WP_147922461.1">
    <property type="nucleotide sequence ID" value="NZ_VRTY01000054.1"/>
</dbReference>
<feature type="signal peptide" evidence="2">
    <location>
        <begin position="1"/>
        <end position="22"/>
    </location>
</feature>
<accession>A0A5C8JI39</accession>
<gene>
    <name evidence="3" type="ORF">FVR03_14405</name>
</gene>
<organism evidence="3 4">
    <name type="scientific">Pontibacter qinzhouensis</name>
    <dbReference type="NCBI Taxonomy" id="2603253"/>
    <lineage>
        <taxon>Bacteria</taxon>
        <taxon>Pseudomonadati</taxon>
        <taxon>Bacteroidota</taxon>
        <taxon>Cytophagia</taxon>
        <taxon>Cytophagales</taxon>
        <taxon>Hymenobacteraceae</taxon>
        <taxon>Pontibacter</taxon>
    </lineage>
</organism>
<keyword evidence="4" id="KW-1185">Reference proteome</keyword>
<dbReference type="EMBL" id="VRTY01000054">
    <property type="protein sequence ID" value="TXK38000.1"/>
    <property type="molecule type" value="Genomic_DNA"/>
</dbReference>
<keyword evidence="1" id="KW-0175">Coiled coil</keyword>
<keyword evidence="2" id="KW-0732">Signal</keyword>
<name>A0A5C8JI39_9BACT</name>
<protein>
    <submittedName>
        <fullName evidence="3">Uncharacterized protein</fullName>
    </submittedName>
</protein>
<comment type="caution">
    <text evidence="3">The sequence shown here is derived from an EMBL/GenBank/DDBJ whole genome shotgun (WGS) entry which is preliminary data.</text>
</comment>
<evidence type="ECO:0000256" key="1">
    <source>
        <dbReference type="SAM" id="Coils"/>
    </source>
</evidence>
<feature type="coiled-coil region" evidence="1">
    <location>
        <begin position="76"/>
        <end position="103"/>
    </location>
</feature>
<proteinExistence type="predicted"/>
<evidence type="ECO:0000256" key="2">
    <source>
        <dbReference type="SAM" id="SignalP"/>
    </source>
</evidence>
<dbReference type="OrthoDB" id="886805at2"/>
<dbReference type="AlphaFoldDB" id="A0A5C8JI39"/>
<feature type="chain" id="PRO_5022966309" evidence="2">
    <location>
        <begin position="23"/>
        <end position="208"/>
    </location>
</feature>